<dbReference type="OrthoDB" id="1099523at2"/>
<accession>A0A3N1CT87</accession>
<evidence type="ECO:0000313" key="3">
    <source>
        <dbReference type="Proteomes" id="UP000272400"/>
    </source>
</evidence>
<organism evidence="2 3">
    <name type="scientific">Actinocorallia herbida</name>
    <dbReference type="NCBI Taxonomy" id="58109"/>
    <lineage>
        <taxon>Bacteria</taxon>
        <taxon>Bacillati</taxon>
        <taxon>Actinomycetota</taxon>
        <taxon>Actinomycetes</taxon>
        <taxon>Streptosporangiales</taxon>
        <taxon>Thermomonosporaceae</taxon>
        <taxon>Actinocorallia</taxon>
    </lineage>
</organism>
<dbReference type="PROSITE" id="PS51257">
    <property type="entry name" value="PROKAR_LIPOPROTEIN"/>
    <property type="match status" value="1"/>
</dbReference>
<sequence>MKFGTSVTAIAGTVLAASALSLSIPGSASAGGYGCSGSLRKTYAVKSKWNTISHVKVYYNSSSGWNCAVNVKTKYYSQFKHKASIWLYNQTLAEDNVHEGVNTDSDSGKFKYYAGPVKVKGRNMCISFVADTWYYDEHAHLYKAGILCG</sequence>
<dbReference type="Proteomes" id="UP000272400">
    <property type="component" value="Unassembled WGS sequence"/>
</dbReference>
<reference evidence="2 3" key="1">
    <citation type="submission" date="2018-11" db="EMBL/GenBank/DDBJ databases">
        <title>Sequencing the genomes of 1000 actinobacteria strains.</title>
        <authorList>
            <person name="Klenk H.-P."/>
        </authorList>
    </citation>
    <scope>NUCLEOTIDE SEQUENCE [LARGE SCALE GENOMIC DNA]</scope>
    <source>
        <strain evidence="2 3">DSM 44254</strain>
    </source>
</reference>
<feature type="chain" id="PRO_5018087424" evidence="1">
    <location>
        <begin position="31"/>
        <end position="149"/>
    </location>
</feature>
<comment type="caution">
    <text evidence="2">The sequence shown here is derived from an EMBL/GenBank/DDBJ whole genome shotgun (WGS) entry which is preliminary data.</text>
</comment>
<dbReference type="RefSeq" id="WP_123664133.1">
    <property type="nucleotide sequence ID" value="NZ_RJKE01000001.1"/>
</dbReference>
<name>A0A3N1CT87_9ACTN</name>
<dbReference type="AlphaFoldDB" id="A0A3N1CT87"/>
<gene>
    <name evidence="2" type="ORF">EDD29_2054</name>
</gene>
<keyword evidence="1" id="KW-0732">Signal</keyword>
<evidence type="ECO:0000313" key="2">
    <source>
        <dbReference type="EMBL" id="ROO84527.1"/>
    </source>
</evidence>
<protein>
    <submittedName>
        <fullName evidence="2">Uncharacterized protein</fullName>
    </submittedName>
</protein>
<proteinExistence type="predicted"/>
<evidence type="ECO:0000256" key="1">
    <source>
        <dbReference type="SAM" id="SignalP"/>
    </source>
</evidence>
<dbReference type="EMBL" id="RJKE01000001">
    <property type="protein sequence ID" value="ROO84527.1"/>
    <property type="molecule type" value="Genomic_DNA"/>
</dbReference>
<keyword evidence="3" id="KW-1185">Reference proteome</keyword>
<feature type="signal peptide" evidence="1">
    <location>
        <begin position="1"/>
        <end position="30"/>
    </location>
</feature>